<feature type="non-terminal residue" evidence="1">
    <location>
        <position position="93"/>
    </location>
</feature>
<organism evidence="1">
    <name type="scientific">marine sediment metagenome</name>
    <dbReference type="NCBI Taxonomy" id="412755"/>
    <lineage>
        <taxon>unclassified sequences</taxon>
        <taxon>metagenomes</taxon>
        <taxon>ecological metagenomes</taxon>
    </lineage>
</organism>
<accession>A0A0F9C407</accession>
<dbReference type="EMBL" id="LAZR01037899">
    <property type="protein sequence ID" value="KKL20967.1"/>
    <property type="molecule type" value="Genomic_DNA"/>
</dbReference>
<dbReference type="AlphaFoldDB" id="A0A0F9C407"/>
<reference evidence="1" key="1">
    <citation type="journal article" date="2015" name="Nature">
        <title>Complex archaea that bridge the gap between prokaryotes and eukaryotes.</title>
        <authorList>
            <person name="Spang A."/>
            <person name="Saw J.H."/>
            <person name="Jorgensen S.L."/>
            <person name="Zaremba-Niedzwiedzka K."/>
            <person name="Martijn J."/>
            <person name="Lind A.E."/>
            <person name="van Eijk R."/>
            <person name="Schleper C."/>
            <person name="Guy L."/>
            <person name="Ettema T.J."/>
        </authorList>
    </citation>
    <scope>NUCLEOTIDE SEQUENCE</scope>
</reference>
<evidence type="ECO:0000313" key="1">
    <source>
        <dbReference type="EMBL" id="KKL20967.1"/>
    </source>
</evidence>
<sequence length="93" mass="10305">MTTEQLAKEKCKSCQGTGKEIYWAESGHAFVTQKELETRPDHKDCQGTGLRYLGLSEECSGGEVDWWYGDGFPSCTKGVIRVDKIAAEGLPFI</sequence>
<comment type="caution">
    <text evidence="1">The sequence shown here is derived from an EMBL/GenBank/DDBJ whole genome shotgun (WGS) entry which is preliminary data.</text>
</comment>
<name>A0A0F9C407_9ZZZZ</name>
<proteinExistence type="predicted"/>
<protein>
    <submittedName>
        <fullName evidence="1">Uncharacterized protein</fullName>
    </submittedName>
</protein>
<gene>
    <name evidence="1" type="ORF">LCGC14_2450120</name>
</gene>